<evidence type="ECO:0000256" key="1">
    <source>
        <dbReference type="SAM" id="Phobius"/>
    </source>
</evidence>
<sequence>MNEHKPGWYERAKNGPFEAVLLLPELKRRVYKRLKEREGQSMRRPKRRRRWTAAIAGVLLIIAFLWLGGGDPFSPKPKPKPETAPLATEAANRQAGTVRAQGTGPEGKLLVVAEGSEAVQRLGAPSCFGMESDQKISGRYDVIYTAADGSVTKIGVLEDRTFIQPNSEPIEMLCLPLQDADVFLLAPQYRDCHAIEIYAFAMDRGTGEAFPLSFKEKEASFATSYYKPLSQPAVRNNRLVLQSTEGPGGEGSPDFDGEREYRLDLQEKALILE</sequence>
<proteinExistence type="predicted"/>
<feature type="transmembrane region" description="Helical" evidence="1">
    <location>
        <begin position="51"/>
        <end position="69"/>
    </location>
</feature>
<dbReference type="AlphaFoldDB" id="A0A1B2DV90"/>
<reference evidence="2" key="1">
    <citation type="submission" date="2016-08" db="EMBL/GenBank/DDBJ databases">
        <title>Complete Genome Seqeunce of Paenibacillus sp. nov. IHBB 9852 from high altitute lake of Indian trans-Himalayas.</title>
        <authorList>
            <person name="Kiran S."/>
            <person name="Swarnkar M.K."/>
            <person name="Rana A."/>
            <person name="Tewari R."/>
            <person name="Gulati A."/>
        </authorList>
    </citation>
    <scope>NUCLEOTIDE SEQUENCE [LARGE SCALE GENOMIC DNA]</scope>
    <source>
        <strain evidence="2">IHBB 9852</strain>
    </source>
</reference>
<accession>A0A1B2DV90</accession>
<name>A0A1B2DV90_9BACL</name>
<gene>
    <name evidence="2" type="ORF">BBD41_03065</name>
</gene>
<dbReference type="EMBL" id="CP016809">
    <property type="protein sequence ID" value="ANY71642.1"/>
    <property type="molecule type" value="Genomic_DNA"/>
</dbReference>
<dbReference type="KEGG" id="pib:BBD41_03065"/>
<keyword evidence="1" id="KW-0812">Transmembrane</keyword>
<evidence type="ECO:0000313" key="2">
    <source>
        <dbReference type="EMBL" id="ANY71642.1"/>
    </source>
</evidence>
<organism evidence="2">
    <name type="scientific">Paenibacillus ihbetae</name>
    <dbReference type="NCBI Taxonomy" id="1870820"/>
    <lineage>
        <taxon>Bacteria</taxon>
        <taxon>Bacillati</taxon>
        <taxon>Bacillota</taxon>
        <taxon>Bacilli</taxon>
        <taxon>Bacillales</taxon>
        <taxon>Paenibacillaceae</taxon>
        <taxon>Paenibacillus</taxon>
    </lineage>
</organism>
<keyword evidence="1" id="KW-0472">Membrane</keyword>
<keyword evidence="1" id="KW-1133">Transmembrane helix</keyword>
<protein>
    <submittedName>
        <fullName evidence="2">Uncharacterized protein</fullName>
    </submittedName>
</protein>